<comment type="caution">
    <text evidence="1">The sequence shown here is derived from an EMBL/GenBank/DDBJ whole genome shotgun (WGS) entry which is preliminary data.</text>
</comment>
<proteinExistence type="predicted"/>
<dbReference type="EMBL" id="CM043020">
    <property type="protein sequence ID" value="KAI4459349.1"/>
    <property type="molecule type" value="Genomic_DNA"/>
</dbReference>
<reference evidence="1" key="1">
    <citation type="submission" date="2022-04" db="EMBL/GenBank/DDBJ databases">
        <title>Chromosome-scale genome assembly of Holotrichia oblita Faldermann.</title>
        <authorList>
            <person name="Rongchong L."/>
        </authorList>
    </citation>
    <scope>NUCLEOTIDE SEQUENCE</scope>
    <source>
        <strain evidence="1">81SQS9</strain>
    </source>
</reference>
<keyword evidence="2" id="KW-1185">Reference proteome</keyword>
<evidence type="ECO:0000313" key="1">
    <source>
        <dbReference type="EMBL" id="KAI4459349.1"/>
    </source>
</evidence>
<gene>
    <name evidence="1" type="ORF">MML48_6g00009974</name>
</gene>
<organism evidence="1 2">
    <name type="scientific">Holotrichia oblita</name>
    <name type="common">Chafer beetle</name>
    <dbReference type="NCBI Taxonomy" id="644536"/>
    <lineage>
        <taxon>Eukaryota</taxon>
        <taxon>Metazoa</taxon>
        <taxon>Ecdysozoa</taxon>
        <taxon>Arthropoda</taxon>
        <taxon>Hexapoda</taxon>
        <taxon>Insecta</taxon>
        <taxon>Pterygota</taxon>
        <taxon>Neoptera</taxon>
        <taxon>Endopterygota</taxon>
        <taxon>Coleoptera</taxon>
        <taxon>Polyphaga</taxon>
        <taxon>Scarabaeiformia</taxon>
        <taxon>Scarabaeidae</taxon>
        <taxon>Melolonthinae</taxon>
        <taxon>Holotrichia</taxon>
    </lineage>
</organism>
<dbReference type="Proteomes" id="UP001056778">
    <property type="component" value="Chromosome 6"/>
</dbReference>
<name>A0ACB9SXS5_HOLOL</name>
<sequence length="475" mass="53849">MLGGVAGRHMSNRRRGSSPAIRNIEDIPPSRYARRRRAVTTSDHKSCALIQTRLKQQDIISEKPNPTTNAAEAVTTDGFNFPSNAEQPNVLKIAKKLIIDNFGQSRVEIDDSEQTSFYGAAEKSFADNSNKSAVEANFCEQSGSPQISFIQNLDKSDIEKNVSEESDLFQDSIIVTPKNMNSRDILPMGALNLEVTQVQPSNYRDCKFTEGLFMIGVNEFRSVHNYGGLIPGKWTYLLSKKLNIVNNVCVINFKNKRHIKAKDQYKIYAYCSHPMCKKFIITIDNISKSCEHLVTVVSTSRDYFHSTKLTRQLKGEERKIAKRELEYVRPIQAKYNRIQKASSPSIIAGNLQDIKSDNVIRKARSEKLAALDRHKDDIIDMLLMQRQNCGYIKMVGQPFTIYIFSKKQVELVSEIIRNKSTLPILHLDATGNVVRNPQNMRKRILYYAAVVNIEGRILPILEMHTCDHDSVTIGT</sequence>
<accession>A0ACB9SXS5</accession>
<protein>
    <submittedName>
        <fullName evidence="1">Uncharacterized protein</fullName>
    </submittedName>
</protein>
<evidence type="ECO:0000313" key="2">
    <source>
        <dbReference type="Proteomes" id="UP001056778"/>
    </source>
</evidence>